<dbReference type="InterPro" id="IPR010319">
    <property type="entry name" value="Transglutaminase-like_Cys_pept"/>
</dbReference>
<organism evidence="2 3">
    <name type="scientific">Sulfurimonas diazotrophicus</name>
    <dbReference type="NCBI Taxonomy" id="3131939"/>
    <lineage>
        <taxon>Bacteria</taxon>
        <taxon>Pseudomonadati</taxon>
        <taxon>Campylobacterota</taxon>
        <taxon>Epsilonproteobacteria</taxon>
        <taxon>Campylobacterales</taxon>
        <taxon>Sulfurimonadaceae</taxon>
        <taxon>Sulfurimonas</taxon>
    </lineage>
</organism>
<evidence type="ECO:0000256" key="1">
    <source>
        <dbReference type="SAM" id="SignalP"/>
    </source>
</evidence>
<keyword evidence="3" id="KW-1185">Reference proteome</keyword>
<dbReference type="Gene3D" id="3.10.620.30">
    <property type="match status" value="1"/>
</dbReference>
<feature type="chain" id="PRO_5045074032" evidence="1">
    <location>
        <begin position="20"/>
        <end position="218"/>
    </location>
</feature>
<dbReference type="RefSeq" id="WP_345971847.1">
    <property type="nucleotide sequence ID" value="NZ_CP147920.1"/>
</dbReference>
<dbReference type="PANTHER" id="PTHR39327:SF1">
    <property type="entry name" value="BLR5470 PROTEIN"/>
    <property type="match status" value="1"/>
</dbReference>
<sequence>MLRYFALLSLLLGCAGQGATLTPIGEKASAGHAAVNANEQEYFARKRLEAMERMLNGLRDKSEMEKLKGVNDFFNRVRFVSDIQNWGVEDYWARPSEFLARDQGDCEDYVIAKYFALKRLGVPEKKLFFTYVKAVKFNQAHMVLTYYEDPKAVPLVLDNLNYRIFPATKRKDLVYVYSFNAESLFLNTQQGRGKTLSGGKSRNKAWAAFLQRIEKEGL</sequence>
<feature type="signal peptide" evidence="1">
    <location>
        <begin position="1"/>
        <end position="19"/>
    </location>
</feature>
<protein>
    <submittedName>
        <fullName evidence="2">Transglutaminase-like cysteine peptidase</fullName>
    </submittedName>
</protein>
<dbReference type="PANTHER" id="PTHR39327">
    <property type="match status" value="1"/>
</dbReference>
<dbReference type="Pfam" id="PF06035">
    <property type="entry name" value="Peptidase_C93"/>
    <property type="match status" value="1"/>
</dbReference>
<name>A0ABZ3H896_9BACT</name>
<evidence type="ECO:0000313" key="3">
    <source>
        <dbReference type="Proteomes" id="UP001447842"/>
    </source>
</evidence>
<reference evidence="2 3" key="1">
    <citation type="submission" date="2024-03" db="EMBL/GenBank/DDBJ databases">
        <title>Sulfurimonas sp. HSL3-1.</title>
        <authorList>
            <person name="Wang S."/>
        </authorList>
    </citation>
    <scope>NUCLEOTIDE SEQUENCE [LARGE SCALE GENOMIC DNA]</scope>
    <source>
        <strain evidence="2 3">HSL3-1</strain>
    </source>
</reference>
<gene>
    <name evidence="2" type="ORF">WCY31_07075</name>
</gene>
<dbReference type="Proteomes" id="UP001447842">
    <property type="component" value="Chromosome"/>
</dbReference>
<evidence type="ECO:0000313" key="2">
    <source>
        <dbReference type="EMBL" id="XAU14018.1"/>
    </source>
</evidence>
<dbReference type="EMBL" id="CP147920">
    <property type="protein sequence ID" value="XAU14018.1"/>
    <property type="molecule type" value="Genomic_DNA"/>
</dbReference>
<proteinExistence type="predicted"/>
<accession>A0ABZ3H896</accession>
<keyword evidence="1" id="KW-0732">Signal</keyword>